<comment type="pathway">
    <text evidence="5 17">Metabolic intermediate metabolism; pimeloyl-CoA biosynthesis; pimeloyl-CoA from pimelate: step 1/1.</text>
</comment>
<dbReference type="Proteomes" id="UP000255036">
    <property type="component" value="Unassembled WGS sequence"/>
</dbReference>
<dbReference type="InterPro" id="IPR015424">
    <property type="entry name" value="PyrdxlP-dep_Trfase"/>
</dbReference>
<keyword evidence="11 17" id="KW-0093">Biotin biosynthesis</keyword>
<feature type="domain" description="Aminotransferase class I/classII large" evidence="20">
    <location>
        <begin position="292"/>
        <end position="631"/>
    </location>
</feature>
<evidence type="ECO:0000256" key="5">
    <source>
        <dbReference type="ARBA" id="ARBA00005075"/>
    </source>
</evidence>
<sequence length="635" mass="71418">MLYSIKMRASKKDGEFNKHISGAERIIMDEQIIDCSKQLISRAMKHSKGKPDYINLKMEEVREEKIIRLESLKVRTVETDSYEDGRQKVLELLELLGISKGKEILKIFDKVDTLRGAVILDINTLERLEPDKERGIRATNMDSGVQFLSNAIQKNHYKEAIVLATKVANAPNIIGEICVSDDPDYVTGYVASQQFGYVRITNMKKAGSDKGGRIFLYDGDKDEIYKTINFLEKQYVLVDNIVELKDSRKESVDKKWQEIDNELEQLKDCNLYRKMKTISSAQNKYISLNNQDMLMLSSNSYLDLANEKAINEYAKKILEQYGTGSGGSRLTTGNTKIHEKLEQVLSDFLGTEAALVFNSGYIANLATISTLCSSEDIIFSDELNHASIIDGCRLSKAELVIYKHNDMRDLEEKVKQYIGKKGMIVSDAVFSMGGDIVHLPELLRIADQYGLFSMVDEAHTLGVIGKTGRGVVEYYGLNQKPDILMGTLSKAIGSEGGFVCGNQMLIEYLKNKARGFIYTTALSPVTIAASIKAVEIIKKDPKRVRRLQENITFFEKCLKKKGIEVEAKSAIVPVVIGNEEKAMEISEKLLKMGYFISAIRYPTVKKGEAILRITIMSSHTYWELENVANKIASLL</sequence>
<evidence type="ECO:0000256" key="17">
    <source>
        <dbReference type="HAMAP-Rule" id="MF_00668"/>
    </source>
</evidence>
<comment type="subunit">
    <text evidence="7 17 19">Homodimer.</text>
</comment>
<evidence type="ECO:0000256" key="8">
    <source>
        <dbReference type="ARBA" id="ARBA00022598"/>
    </source>
</evidence>
<evidence type="ECO:0000256" key="16">
    <source>
        <dbReference type="ARBA" id="ARBA00049553"/>
    </source>
</evidence>
<keyword evidence="10 17" id="KW-0547">Nucleotide-binding</keyword>
<dbReference type="SUPFAM" id="SSF53383">
    <property type="entry name" value="PLP-dependent transferases"/>
    <property type="match status" value="1"/>
</dbReference>
<organism evidence="21 22">
    <name type="scientific">Anaerosacchariphilus polymeriproducens</name>
    <dbReference type="NCBI Taxonomy" id="1812858"/>
    <lineage>
        <taxon>Bacteria</taxon>
        <taxon>Bacillati</taxon>
        <taxon>Bacillota</taxon>
        <taxon>Clostridia</taxon>
        <taxon>Lachnospirales</taxon>
        <taxon>Lachnospiraceae</taxon>
        <taxon>Anaerosacchariphilus</taxon>
    </lineage>
</organism>
<dbReference type="UniPathway" id="UPA00078"/>
<accession>A0A371AVQ5</accession>
<keyword evidence="14 18" id="KW-0663">Pyridoxal phosphate</keyword>
<evidence type="ECO:0000256" key="10">
    <source>
        <dbReference type="ARBA" id="ARBA00022741"/>
    </source>
</evidence>
<dbReference type="InterPro" id="IPR001917">
    <property type="entry name" value="Aminotrans_II_pyridoxalP_BS"/>
</dbReference>
<dbReference type="InterPro" id="IPR015421">
    <property type="entry name" value="PyrdxlP-dep_Trfase_major"/>
</dbReference>
<dbReference type="Pfam" id="PF00155">
    <property type="entry name" value="Aminotran_1_2"/>
    <property type="match status" value="1"/>
</dbReference>
<dbReference type="AlphaFoldDB" id="A0A371AVQ5"/>
<dbReference type="GO" id="GO:0030170">
    <property type="term" value="F:pyridoxal phosphate binding"/>
    <property type="evidence" value="ECO:0007669"/>
    <property type="project" value="InterPro"/>
</dbReference>
<dbReference type="GO" id="GO:0000287">
    <property type="term" value="F:magnesium ion binding"/>
    <property type="evidence" value="ECO:0007669"/>
    <property type="project" value="UniProtKB-UniRule"/>
</dbReference>
<evidence type="ECO:0000256" key="3">
    <source>
        <dbReference type="ARBA" id="ARBA00002513"/>
    </source>
</evidence>
<comment type="function">
    <text evidence="17">Catalyzes the transformation of pimelate into pimeloyl-CoA with concomitant hydrolysis of ATP to AMP.</text>
</comment>
<reference evidence="21 22" key="1">
    <citation type="submission" date="2018-07" db="EMBL/GenBank/DDBJ databases">
        <title>Anaerosacharophilus polymeroproducens gen. nov. sp. nov., an anaerobic bacterium isolated from salt field.</title>
        <authorList>
            <person name="Kim W."/>
            <person name="Yang S.-H."/>
            <person name="Oh J."/>
            <person name="Lee J.-H."/>
            <person name="Kwon K.K."/>
        </authorList>
    </citation>
    <scope>NUCLEOTIDE SEQUENCE [LARGE SCALE GENOMIC DNA]</scope>
    <source>
        <strain evidence="21 22">MCWD5</strain>
    </source>
</reference>
<comment type="catalytic activity">
    <reaction evidence="15 19">
        <text>6-carboxyhexanoyl-[ACP] + L-alanine + H(+) = (8S)-8-amino-7-oxononanoate + holo-[ACP] + CO2</text>
        <dbReference type="Rhea" id="RHEA:42288"/>
        <dbReference type="Rhea" id="RHEA-COMP:9685"/>
        <dbReference type="Rhea" id="RHEA-COMP:9955"/>
        <dbReference type="ChEBI" id="CHEBI:15378"/>
        <dbReference type="ChEBI" id="CHEBI:16526"/>
        <dbReference type="ChEBI" id="CHEBI:57972"/>
        <dbReference type="ChEBI" id="CHEBI:64479"/>
        <dbReference type="ChEBI" id="CHEBI:78846"/>
        <dbReference type="ChEBI" id="CHEBI:149468"/>
        <dbReference type="EC" id="2.3.1.47"/>
    </reaction>
</comment>
<evidence type="ECO:0000256" key="7">
    <source>
        <dbReference type="ARBA" id="ARBA00011738"/>
    </source>
</evidence>
<keyword evidence="13 17" id="KW-0460">Magnesium</keyword>
<dbReference type="HAMAP" id="MF_00668">
    <property type="entry name" value="BioW"/>
    <property type="match status" value="1"/>
</dbReference>
<dbReference type="CDD" id="cd06454">
    <property type="entry name" value="KBL_like"/>
    <property type="match status" value="1"/>
</dbReference>
<keyword evidence="21" id="KW-0012">Acyltransferase</keyword>
<comment type="pathway">
    <text evidence="4 19">Cofactor biosynthesis; biotin biosynthesis.</text>
</comment>
<keyword evidence="12 17" id="KW-0067">ATP-binding</keyword>
<evidence type="ECO:0000256" key="2">
    <source>
        <dbReference type="ARBA" id="ARBA00001946"/>
    </source>
</evidence>
<evidence type="ECO:0000256" key="9">
    <source>
        <dbReference type="ARBA" id="ARBA00022679"/>
    </source>
</evidence>
<evidence type="ECO:0000256" key="13">
    <source>
        <dbReference type="ARBA" id="ARBA00022842"/>
    </source>
</evidence>
<evidence type="ECO:0000256" key="15">
    <source>
        <dbReference type="ARBA" id="ARBA00047715"/>
    </source>
</evidence>
<evidence type="ECO:0000256" key="12">
    <source>
        <dbReference type="ARBA" id="ARBA00022840"/>
    </source>
</evidence>
<dbReference type="GO" id="GO:0008710">
    <property type="term" value="F:8-amino-7-oxononanoate synthase activity"/>
    <property type="evidence" value="ECO:0007669"/>
    <property type="project" value="UniProtKB-UniRule"/>
</dbReference>
<dbReference type="InterPro" id="IPR004723">
    <property type="entry name" value="AONS_Archaea/Proteobacteria"/>
</dbReference>
<dbReference type="InterPro" id="IPR004839">
    <property type="entry name" value="Aminotransferase_I/II_large"/>
</dbReference>
<evidence type="ECO:0000259" key="20">
    <source>
        <dbReference type="Pfam" id="PF00155"/>
    </source>
</evidence>
<evidence type="ECO:0000313" key="22">
    <source>
        <dbReference type="Proteomes" id="UP000255036"/>
    </source>
</evidence>
<comment type="cofactor">
    <cofactor evidence="2 17">
        <name>Mg(2+)</name>
        <dbReference type="ChEBI" id="CHEBI:18420"/>
    </cofactor>
</comment>
<dbReference type="InterPro" id="IPR050087">
    <property type="entry name" value="AON_synthase_class-II"/>
</dbReference>
<dbReference type="PANTHER" id="PTHR13693:SF3">
    <property type="entry name" value="LD36009P"/>
    <property type="match status" value="1"/>
</dbReference>
<comment type="caution">
    <text evidence="21">The sequence shown here is derived from an EMBL/GenBank/DDBJ whole genome shotgun (WGS) entry which is preliminary data.</text>
</comment>
<comment type="similarity">
    <text evidence="6 19">Belongs to the class-II pyridoxal-phosphate-dependent aminotransferase family. BioF subfamily.</text>
</comment>
<comment type="similarity">
    <text evidence="17">Belongs to the BioW family.</text>
</comment>
<dbReference type="UniPathway" id="UPA00999">
    <property type="reaction ID" value="UER00351"/>
</dbReference>
<dbReference type="NCBIfam" id="NF002360">
    <property type="entry name" value="PRK01322.1"/>
    <property type="match status" value="1"/>
</dbReference>
<dbReference type="NCBIfam" id="TIGR01204">
    <property type="entry name" value="bioW"/>
    <property type="match status" value="1"/>
</dbReference>
<protein>
    <recommendedName>
        <fullName evidence="17">6-carboxyhexanoate--CoA ligase</fullName>
        <ecNumber evidence="17">6.2.1.14</ecNumber>
    </recommendedName>
    <alternativeName>
        <fullName evidence="17">Pimeloyl-CoA synthase</fullName>
    </alternativeName>
</protein>
<comment type="function">
    <text evidence="3 19">Catalyzes the decarboxylative condensation of pimeloyl-[acyl-carrier protein] and L-alanine to produce 8-amino-7-oxononanoate (AON), [acyl-carrier protein], and carbon dioxide.</text>
</comment>
<dbReference type="Gene3D" id="3.90.1150.10">
    <property type="entry name" value="Aspartate Aminotransferase, domain 1"/>
    <property type="match status" value="1"/>
</dbReference>
<dbReference type="GO" id="GO:0009102">
    <property type="term" value="P:biotin biosynthetic process"/>
    <property type="evidence" value="ECO:0007669"/>
    <property type="project" value="UniProtKB-UniRule"/>
</dbReference>
<dbReference type="Gene3D" id="3.40.640.10">
    <property type="entry name" value="Type I PLP-dependent aspartate aminotransferase-like (Major domain)"/>
    <property type="match status" value="1"/>
</dbReference>
<evidence type="ECO:0000256" key="18">
    <source>
        <dbReference type="PIRSR" id="PIRSR604723-51"/>
    </source>
</evidence>
<dbReference type="SMR" id="A0A371AVQ5"/>
<dbReference type="PROSITE" id="PS00599">
    <property type="entry name" value="AA_TRANSFER_CLASS_2"/>
    <property type="match status" value="1"/>
</dbReference>
<comment type="catalytic activity">
    <reaction evidence="16 17">
        <text>heptanedioate + ATP + CoA = 6-carboxyhexanoyl-CoA + AMP + diphosphate</text>
        <dbReference type="Rhea" id="RHEA:14781"/>
        <dbReference type="ChEBI" id="CHEBI:30616"/>
        <dbReference type="ChEBI" id="CHEBI:33019"/>
        <dbReference type="ChEBI" id="CHEBI:36165"/>
        <dbReference type="ChEBI" id="CHEBI:57287"/>
        <dbReference type="ChEBI" id="CHEBI:57360"/>
        <dbReference type="ChEBI" id="CHEBI:456215"/>
        <dbReference type="EC" id="6.2.1.14"/>
    </reaction>
</comment>
<dbReference type="FunFam" id="3.40.640.10:FF:000006">
    <property type="entry name" value="5-aminolevulinate synthase, mitochondrial"/>
    <property type="match status" value="1"/>
</dbReference>
<name>A0A371AVQ5_9FIRM</name>
<gene>
    <name evidence="21" type="primary">bioF</name>
    <name evidence="17" type="synonym">bioW</name>
    <name evidence="21" type="ORF">DWV06_08540</name>
</gene>
<evidence type="ECO:0000256" key="1">
    <source>
        <dbReference type="ARBA" id="ARBA00001933"/>
    </source>
</evidence>
<keyword evidence="8 17" id="KW-0436">Ligase</keyword>
<dbReference type="PANTHER" id="PTHR13693">
    <property type="entry name" value="CLASS II AMINOTRANSFERASE/8-AMINO-7-OXONONANOATE SYNTHASE"/>
    <property type="match status" value="1"/>
</dbReference>
<dbReference type="RefSeq" id="WP_115481766.1">
    <property type="nucleotide sequence ID" value="NZ_QRCT01000020.1"/>
</dbReference>
<dbReference type="EMBL" id="QRCT01000020">
    <property type="protein sequence ID" value="RDU23621.1"/>
    <property type="molecule type" value="Genomic_DNA"/>
</dbReference>
<evidence type="ECO:0000256" key="4">
    <source>
        <dbReference type="ARBA" id="ARBA00004746"/>
    </source>
</evidence>
<evidence type="ECO:0000256" key="6">
    <source>
        <dbReference type="ARBA" id="ARBA00010008"/>
    </source>
</evidence>
<evidence type="ECO:0000256" key="11">
    <source>
        <dbReference type="ARBA" id="ARBA00022756"/>
    </source>
</evidence>
<keyword evidence="22" id="KW-1185">Reference proteome</keyword>
<dbReference type="Pfam" id="PF03744">
    <property type="entry name" value="BioW"/>
    <property type="match status" value="1"/>
</dbReference>
<dbReference type="InterPro" id="IPR015422">
    <property type="entry name" value="PyrdxlP-dep_Trfase_small"/>
</dbReference>
<dbReference type="EC" id="6.2.1.14" evidence="17"/>
<proteinExistence type="inferred from homology"/>
<evidence type="ECO:0000256" key="19">
    <source>
        <dbReference type="RuleBase" id="RU003693"/>
    </source>
</evidence>
<feature type="modified residue" description="N6-(pyridoxal phosphate)lysine" evidence="18">
    <location>
        <position position="490"/>
    </location>
</feature>
<dbReference type="InterPro" id="IPR005499">
    <property type="entry name" value="BioW"/>
</dbReference>
<dbReference type="NCBIfam" id="TIGR00858">
    <property type="entry name" value="bioF"/>
    <property type="match status" value="1"/>
</dbReference>
<evidence type="ECO:0000256" key="14">
    <source>
        <dbReference type="ARBA" id="ARBA00022898"/>
    </source>
</evidence>
<dbReference type="OrthoDB" id="9807157at2"/>
<evidence type="ECO:0000313" key="21">
    <source>
        <dbReference type="EMBL" id="RDU23621.1"/>
    </source>
</evidence>
<dbReference type="GO" id="GO:0005524">
    <property type="term" value="F:ATP binding"/>
    <property type="evidence" value="ECO:0007669"/>
    <property type="project" value="UniProtKB-KW"/>
</dbReference>
<dbReference type="GO" id="GO:0042410">
    <property type="term" value="F:6-carboxyhexanoate-CoA ligase activity"/>
    <property type="evidence" value="ECO:0007669"/>
    <property type="project" value="UniProtKB-UniRule"/>
</dbReference>
<keyword evidence="9 19" id="KW-0808">Transferase</keyword>
<comment type="cofactor">
    <cofactor evidence="1 18 19">
        <name>pyridoxal 5'-phosphate</name>
        <dbReference type="ChEBI" id="CHEBI:597326"/>
    </cofactor>
</comment>